<organism evidence="2 3">
    <name type="scientific">Actinomadura meridiana</name>
    <dbReference type="NCBI Taxonomy" id="559626"/>
    <lineage>
        <taxon>Bacteria</taxon>
        <taxon>Bacillati</taxon>
        <taxon>Actinomycetota</taxon>
        <taxon>Actinomycetes</taxon>
        <taxon>Streptosporangiales</taxon>
        <taxon>Thermomonosporaceae</taxon>
        <taxon>Actinomadura</taxon>
    </lineage>
</organism>
<dbReference type="EMBL" id="BAABAS010000021">
    <property type="protein sequence ID" value="GAA4239856.1"/>
    <property type="molecule type" value="Genomic_DNA"/>
</dbReference>
<sequence>MLDKDAYRRDVLDTARAGGNAPPADLLVRYALDGSVRDDAQVAARIGEVVAYWRTVRQQKKTYAKLIDALLIEHVALERSGLLTRDDLAAETRRRAGEATAWLTRQAGALAETTTGISRAAFEVLLAGAGGACSDVQVRKALADRGVRVVDHTWELPDKAPATYRTLSAGLRRLRLRLSAEAVVGTDAVRRGFRLRDGFVLVTASSAGPAGPLTPPMVATAIERSAGRARDEGKVALDGVLAALAEAAREPGRLDELLLWEVMEVLRPGAAAGLAVKVLAGQAAELGLVRDEAEELAMAMVSADVRPAGVADRVEEALGDGRLREAERLLPSLPADAPPELRAEVAAASRRVAGWLTEAARERAAGRTESAAELLDRAARVAADDDSIGERLRALPPPPPGDVRVGAEHGRVTVAWTPGPTRVGPVRYRVVRSAGAPASGAAAGTTIGETDANELLDPDPPAAVELHYAVFAGRAEGIWSAPAPGRPVTLLPEVEELAVVAGPGEVSVTWRLPKGADAATVTRLSETGSDRRISKVDRTGFVDTDVRPGRPHRYRVQASYERSDGTRALSRGVAVTGLPEPPPVAVPDLSVDLPAAGGPPVALISWTASSGGRVMIRTSDGPPPWPPGTLLAAGDVERYGREVPGAAVLTASGRMMLRTPVGGVTRAHFVAVALGAGQALVGPSTALVLVEPVRDLDVRRVGDTAVLSWIWPDGARLAEVVWAPAEHAGTAPGDPDGWTAARVVECRRRAYEDDGCRLDIGPDAALVGVRTVAREGDDSTGGVRSRPVVAAVPAREPEVRYRFRAGRRGSRWAVLELTADRRTRMPPLVVVHRAGGVLPLRPEQGEVIHEIPARELEAGTPLTFRFKAPAGSDPLRLACFAVPGAVDGGADAVALKRDPRRW</sequence>
<gene>
    <name evidence="2" type="ORF">GCM10022254_62280</name>
</gene>
<feature type="domain" description="Fibronectin type-III" evidence="1">
    <location>
        <begin position="397"/>
        <end position="479"/>
    </location>
</feature>
<reference evidence="3" key="1">
    <citation type="journal article" date="2019" name="Int. J. Syst. Evol. Microbiol.">
        <title>The Global Catalogue of Microorganisms (GCM) 10K type strain sequencing project: providing services to taxonomists for standard genome sequencing and annotation.</title>
        <authorList>
            <consortium name="The Broad Institute Genomics Platform"/>
            <consortium name="The Broad Institute Genome Sequencing Center for Infectious Disease"/>
            <person name="Wu L."/>
            <person name="Ma J."/>
        </authorList>
    </citation>
    <scope>NUCLEOTIDE SEQUENCE [LARGE SCALE GENOMIC DNA]</scope>
    <source>
        <strain evidence="3">JCM 17440</strain>
    </source>
</reference>
<dbReference type="Proteomes" id="UP001501710">
    <property type="component" value="Unassembled WGS sequence"/>
</dbReference>
<dbReference type="RefSeq" id="WP_344904162.1">
    <property type="nucleotide sequence ID" value="NZ_BAABAS010000021.1"/>
</dbReference>
<dbReference type="Pfam" id="PF25833">
    <property type="entry name" value="Fn3_SaeA_3rd"/>
    <property type="match status" value="1"/>
</dbReference>
<dbReference type="Pfam" id="PF25832">
    <property type="entry name" value="Fn3_SaeA_2nd"/>
    <property type="match status" value="1"/>
</dbReference>
<evidence type="ECO:0000259" key="1">
    <source>
        <dbReference type="SMART" id="SM00060"/>
    </source>
</evidence>
<feature type="domain" description="Fibronectin type-III" evidence="1">
    <location>
        <begin position="690"/>
        <end position="873"/>
    </location>
</feature>
<dbReference type="InterPro" id="IPR003961">
    <property type="entry name" value="FN3_dom"/>
</dbReference>
<evidence type="ECO:0000313" key="3">
    <source>
        <dbReference type="Proteomes" id="UP001501710"/>
    </source>
</evidence>
<dbReference type="InterPro" id="IPR058692">
    <property type="entry name" value="Fn3_SaeA_2nd"/>
</dbReference>
<keyword evidence="3" id="KW-1185">Reference proteome</keyword>
<comment type="caution">
    <text evidence="2">The sequence shown here is derived from an EMBL/GenBank/DDBJ whole genome shotgun (WGS) entry which is preliminary data.</text>
</comment>
<dbReference type="SMART" id="SM00060">
    <property type="entry name" value="FN3"/>
    <property type="match status" value="3"/>
</dbReference>
<proteinExistence type="predicted"/>
<name>A0ABP8CIW4_9ACTN</name>
<protein>
    <recommendedName>
        <fullName evidence="1">Fibronectin type-III domain-containing protein</fullName>
    </recommendedName>
</protein>
<dbReference type="InterPro" id="IPR058691">
    <property type="entry name" value="Fn3_SaeA_1st"/>
</dbReference>
<accession>A0ABP8CIW4</accession>
<evidence type="ECO:0000313" key="2">
    <source>
        <dbReference type="EMBL" id="GAA4239856.1"/>
    </source>
</evidence>
<feature type="domain" description="Fibronectin type-III" evidence="1">
    <location>
        <begin position="491"/>
        <end position="565"/>
    </location>
</feature>